<gene>
    <name evidence="1" type="ORF">TSPGSL018_18205</name>
</gene>
<organism evidence="1">
    <name type="scientific">Tetraselmis sp. GSL018</name>
    <dbReference type="NCBI Taxonomy" id="582737"/>
    <lineage>
        <taxon>Eukaryota</taxon>
        <taxon>Viridiplantae</taxon>
        <taxon>Chlorophyta</taxon>
        <taxon>core chlorophytes</taxon>
        <taxon>Chlorodendrophyceae</taxon>
        <taxon>Chlorodendrales</taxon>
        <taxon>Chlorodendraceae</taxon>
        <taxon>Tetraselmis</taxon>
    </lineage>
</organism>
<name>A0A061QUZ4_9CHLO</name>
<dbReference type="AlphaFoldDB" id="A0A061QUZ4"/>
<sequence>MVVLTRCTHKTVPCNQLTTGVTDSRRLKRAKGYPYERPPTSYFLLRETPYCFRDNAWTGNSNCLDIDLTRLGRKEQRMSLADALVLEDISWLPSDVNWTAVLAVGSNAGYSQLCRKFPPELFPDGVVIPVVKAVLRDFDVCYAPIVTSYGSVPATLMPSPGTSVEIFVNFLDDKELAHMHRTEGAYCLQKLSGIDLQVGVSLGDHSRGAEPAARMDSVLTYVHQHGGLGVAAGDGSDAPTPLALAEISASGRRFPSLSQDEAQAVLRHCLGDEGGALEPMAPAPAWDSPAMVDRSHSLFEKPGLDEWILRNLDDDEFRIAHVSRLTETAIPFEHDCAELLSSFGDAFSRNVE</sequence>
<dbReference type="EMBL" id="GBEZ01022350">
    <property type="protein sequence ID" value="JAC64487.1"/>
    <property type="molecule type" value="Transcribed_RNA"/>
</dbReference>
<accession>A0A061QUZ4</accession>
<evidence type="ECO:0000313" key="1">
    <source>
        <dbReference type="EMBL" id="JAC64487.1"/>
    </source>
</evidence>
<reference evidence="1" key="1">
    <citation type="submission" date="2014-05" db="EMBL/GenBank/DDBJ databases">
        <title>The transcriptome of the halophilic microalga Tetraselmis sp. GSL018 isolated from the Great Salt Lake, Utah.</title>
        <authorList>
            <person name="Jinkerson R.E."/>
            <person name="D'Adamo S."/>
            <person name="Posewitz M.C."/>
        </authorList>
    </citation>
    <scope>NUCLEOTIDE SEQUENCE</scope>
    <source>
        <strain evidence="1">GSL018</strain>
    </source>
</reference>
<proteinExistence type="predicted"/>
<protein>
    <submittedName>
        <fullName evidence="1">Glutathione synthetase</fullName>
    </submittedName>
</protein>